<reference evidence="5 6" key="1">
    <citation type="submission" date="2019-03" db="EMBL/GenBank/DDBJ databases">
        <title>Draft genome sequences of novel Actinobacteria.</title>
        <authorList>
            <person name="Sahin N."/>
            <person name="Ay H."/>
            <person name="Saygin H."/>
        </authorList>
    </citation>
    <scope>NUCLEOTIDE SEQUENCE [LARGE SCALE GENOMIC DNA]</scope>
    <source>
        <strain evidence="5 6">5K138</strain>
    </source>
</reference>
<evidence type="ECO:0000259" key="4">
    <source>
        <dbReference type="SMART" id="SM00922"/>
    </source>
</evidence>
<dbReference type="SUPFAM" id="SSF54826">
    <property type="entry name" value="Enolase N-terminal domain-like"/>
    <property type="match status" value="1"/>
</dbReference>
<evidence type="ECO:0000256" key="3">
    <source>
        <dbReference type="ARBA" id="ARBA00022842"/>
    </source>
</evidence>
<dbReference type="Gene3D" id="3.20.20.120">
    <property type="entry name" value="Enolase-like C-terminal domain"/>
    <property type="match status" value="1"/>
</dbReference>
<dbReference type="Gene3D" id="3.30.390.10">
    <property type="entry name" value="Enolase-like, N-terminal domain"/>
    <property type="match status" value="1"/>
</dbReference>
<dbReference type="OrthoDB" id="9796450at2"/>
<organism evidence="5 6">
    <name type="scientific">Jiangella asiatica</name>
    <dbReference type="NCBI Taxonomy" id="2530372"/>
    <lineage>
        <taxon>Bacteria</taxon>
        <taxon>Bacillati</taxon>
        <taxon>Actinomycetota</taxon>
        <taxon>Actinomycetes</taxon>
        <taxon>Jiangellales</taxon>
        <taxon>Jiangellaceae</taxon>
        <taxon>Jiangella</taxon>
    </lineage>
</organism>
<dbReference type="Proteomes" id="UP000294739">
    <property type="component" value="Unassembled WGS sequence"/>
</dbReference>
<keyword evidence="6" id="KW-1185">Reference proteome</keyword>
<sequence length="389" mass="42022">MSTPTIVGCELEILSARYRPDEVWSWPGGVYHGWTSAFVRLVGSDGSHGYGEIGDGLNVPLLLRPMVDRAAGLVRGLPAEPRTVLDRLTRSAPGWGHGGLFQSVIGGVEMATFDLLGHALGVPVRTLLGGAVRSDLPVYASGGLSADPDELRHEVRRHVADGFRAVKIRIGHGVDLDRKRVEAVREELGPDGALMLDLGASYLADPPDVREVVDLMRSMEPMRPYWLEDPLPRDDVAGHAILRSELDTRLATGENERTPDHIRRLIDAQAVDVIQTDAVYVGGILRQLELASLAESAGVRLAPHTWCSGPGLMANATVVACAPAGLYVEVPRVPNPLRERTMVQPFVVDDGVVRLGDAPGLGVHFDETVLSWSFDPEAGPRLHNARATD</sequence>
<dbReference type="SFLD" id="SFLDS00001">
    <property type="entry name" value="Enolase"/>
    <property type="match status" value="1"/>
</dbReference>
<dbReference type="InterPro" id="IPR046945">
    <property type="entry name" value="RHMD-like"/>
</dbReference>
<dbReference type="SFLD" id="SFLDG00179">
    <property type="entry name" value="mandelate_racemase"/>
    <property type="match status" value="1"/>
</dbReference>
<dbReference type="CDD" id="cd03316">
    <property type="entry name" value="MR_like"/>
    <property type="match status" value="1"/>
</dbReference>
<dbReference type="InterPro" id="IPR029017">
    <property type="entry name" value="Enolase-like_N"/>
</dbReference>
<evidence type="ECO:0000313" key="6">
    <source>
        <dbReference type="Proteomes" id="UP000294739"/>
    </source>
</evidence>
<dbReference type="PANTHER" id="PTHR13794">
    <property type="entry name" value="ENOLASE SUPERFAMILY, MANDELATE RACEMASE"/>
    <property type="match status" value="1"/>
</dbReference>
<name>A0A4R5DPU2_9ACTN</name>
<evidence type="ECO:0000313" key="5">
    <source>
        <dbReference type="EMBL" id="TDE14190.1"/>
    </source>
</evidence>
<proteinExistence type="predicted"/>
<dbReference type="InParanoid" id="A0A4R5DPU2"/>
<accession>A0A4R5DPU2</accession>
<evidence type="ECO:0000256" key="2">
    <source>
        <dbReference type="ARBA" id="ARBA00022723"/>
    </source>
</evidence>
<keyword evidence="2" id="KW-0479">Metal-binding</keyword>
<feature type="domain" description="Mandelate racemase/muconate lactonizing enzyme C-terminal" evidence="4">
    <location>
        <begin position="148"/>
        <end position="249"/>
    </location>
</feature>
<dbReference type="GO" id="GO:0016836">
    <property type="term" value="F:hydro-lyase activity"/>
    <property type="evidence" value="ECO:0007669"/>
    <property type="project" value="TreeGrafter"/>
</dbReference>
<dbReference type="SMART" id="SM00922">
    <property type="entry name" value="MR_MLE"/>
    <property type="match status" value="1"/>
</dbReference>
<dbReference type="InterPro" id="IPR036849">
    <property type="entry name" value="Enolase-like_C_sf"/>
</dbReference>
<dbReference type="EMBL" id="SMKZ01000003">
    <property type="protein sequence ID" value="TDE14190.1"/>
    <property type="molecule type" value="Genomic_DNA"/>
</dbReference>
<dbReference type="GO" id="GO:0000287">
    <property type="term" value="F:magnesium ion binding"/>
    <property type="evidence" value="ECO:0007669"/>
    <property type="project" value="TreeGrafter"/>
</dbReference>
<comment type="caution">
    <text evidence="5">The sequence shown here is derived from an EMBL/GenBank/DDBJ whole genome shotgun (WGS) entry which is preliminary data.</text>
</comment>
<dbReference type="InterPro" id="IPR029065">
    <property type="entry name" value="Enolase_C-like"/>
</dbReference>
<comment type="cofactor">
    <cofactor evidence="1">
        <name>Mg(2+)</name>
        <dbReference type="ChEBI" id="CHEBI:18420"/>
    </cofactor>
</comment>
<dbReference type="SUPFAM" id="SSF51604">
    <property type="entry name" value="Enolase C-terminal domain-like"/>
    <property type="match status" value="1"/>
</dbReference>
<dbReference type="Pfam" id="PF13378">
    <property type="entry name" value="MR_MLE_C"/>
    <property type="match status" value="1"/>
</dbReference>
<dbReference type="RefSeq" id="WP_131891141.1">
    <property type="nucleotide sequence ID" value="NZ_SMKZ01000003.1"/>
</dbReference>
<dbReference type="AlphaFoldDB" id="A0A4R5DPU2"/>
<dbReference type="PANTHER" id="PTHR13794:SF58">
    <property type="entry name" value="MITOCHONDRIAL ENOLASE SUPERFAMILY MEMBER 1"/>
    <property type="match status" value="1"/>
</dbReference>
<protein>
    <submittedName>
        <fullName evidence="5">Mandelate racemase/muconate lactonizing enzyme family protein</fullName>
    </submittedName>
</protein>
<evidence type="ECO:0000256" key="1">
    <source>
        <dbReference type="ARBA" id="ARBA00001946"/>
    </source>
</evidence>
<gene>
    <name evidence="5" type="ORF">E1269_03225</name>
</gene>
<dbReference type="InterPro" id="IPR013342">
    <property type="entry name" value="Mandelate_racemase_C"/>
</dbReference>
<keyword evidence="3" id="KW-0460">Magnesium</keyword>
<dbReference type="GO" id="GO:0016052">
    <property type="term" value="P:carbohydrate catabolic process"/>
    <property type="evidence" value="ECO:0007669"/>
    <property type="project" value="TreeGrafter"/>
</dbReference>